<dbReference type="GO" id="GO:0016301">
    <property type="term" value="F:kinase activity"/>
    <property type="evidence" value="ECO:0007669"/>
    <property type="project" value="UniProtKB-KW"/>
</dbReference>
<dbReference type="InterPro" id="IPR011009">
    <property type="entry name" value="Kinase-like_dom_sf"/>
</dbReference>
<keyword evidence="2" id="KW-0808">Transferase</keyword>
<dbReference type="SUPFAM" id="SSF52540">
    <property type="entry name" value="P-loop containing nucleoside triphosphate hydrolases"/>
    <property type="match status" value="1"/>
</dbReference>
<dbReference type="Gene3D" id="3.40.50.300">
    <property type="entry name" value="P-loop containing nucleotide triphosphate hydrolases"/>
    <property type="match status" value="1"/>
</dbReference>
<dbReference type="InterPro" id="IPR052732">
    <property type="entry name" value="Cell-binding_unc_protein"/>
</dbReference>
<evidence type="ECO:0000313" key="3">
    <source>
        <dbReference type="Proteomes" id="UP000045782"/>
    </source>
</evidence>
<evidence type="ECO:0000256" key="1">
    <source>
        <dbReference type="SAM" id="MobiDB-lite"/>
    </source>
</evidence>
<gene>
    <name evidence="2" type="ORF">ERS075579_01275</name>
</gene>
<evidence type="ECO:0000313" key="2">
    <source>
        <dbReference type="EMBL" id="CPV41466.1"/>
    </source>
</evidence>
<dbReference type="AlphaFoldDB" id="A0A0U0YUB0"/>
<dbReference type="PANTHER" id="PTHR43883">
    <property type="entry name" value="SLR0207 PROTEIN"/>
    <property type="match status" value="1"/>
</dbReference>
<name>A0A0U0YUB0_9MYCO</name>
<dbReference type="PANTHER" id="PTHR43883:SF1">
    <property type="entry name" value="GLUCONOKINASE"/>
    <property type="match status" value="1"/>
</dbReference>
<reference evidence="2 3" key="1">
    <citation type="submission" date="2015-03" db="EMBL/GenBank/DDBJ databases">
        <authorList>
            <person name="Murphy D."/>
        </authorList>
    </citation>
    <scope>NUCLEOTIDE SEQUENCE [LARGE SCALE GENOMIC DNA]</scope>
    <source>
        <strain evidence="2 3">PAP088</strain>
    </source>
</reference>
<dbReference type="Proteomes" id="UP000045782">
    <property type="component" value="Unassembled WGS sequence"/>
</dbReference>
<sequence>MTGCPQRAPRNDEVMRSLRSTLSPTSVGAEIRETHTGIVILVGGMAYKIKKPVITNFLDFSTPELRERACAREVALNSRISHDSYLGVSHLTDPAGGSGEPVVVMRRYPDAARLSAMAKSKRVTKAHLDAIAEVLAGFHKRADRSPSIDEAGSLDAIVDRWDDTLTALEKYAGTVLAADDVRLVRTLATQFISGRAVLFAQRVADGRIIDGHGDLLASDIFCLPNGPVLLDCLEFDDRLRHVDGLDDAAFLAMDLEFLGRPDLGDYFMNRYVELSADTAPEPLRHFYIAYRALVRAKVDCIRFTQGQRSAAGRAAKHVAMALSHLGAATVRLVLVGGGPGAGKSTLARRISEDIGAQVISTDEVRQQLHRLGVISGGKGVLDAGLYSTENVGVVYDAVLRRARLALASGHTVILDGTWRSPRHRLRAHQLAYEAGAPMVEFLCMAPLVTAQHRVAARHDGVSDATGDIAAALGAEFAGPDRGWGEAHVIDTRLPLDRSTAEAEELCRQALYAPVPCHPR</sequence>
<organism evidence="2 3">
    <name type="scientific">Mycobacteroides abscessus</name>
    <dbReference type="NCBI Taxonomy" id="36809"/>
    <lineage>
        <taxon>Bacteria</taxon>
        <taxon>Bacillati</taxon>
        <taxon>Actinomycetota</taxon>
        <taxon>Actinomycetes</taxon>
        <taxon>Mycobacteriales</taxon>
        <taxon>Mycobacteriaceae</taxon>
        <taxon>Mycobacteroides</taxon>
    </lineage>
</organism>
<dbReference type="EMBL" id="CSWP01000002">
    <property type="protein sequence ID" value="CPV41466.1"/>
    <property type="molecule type" value="Genomic_DNA"/>
</dbReference>
<proteinExistence type="predicted"/>
<feature type="region of interest" description="Disordered" evidence="1">
    <location>
        <begin position="1"/>
        <end position="25"/>
    </location>
</feature>
<dbReference type="SUPFAM" id="SSF56112">
    <property type="entry name" value="Protein kinase-like (PK-like)"/>
    <property type="match status" value="1"/>
</dbReference>
<dbReference type="Pfam" id="PF13671">
    <property type="entry name" value="AAA_33"/>
    <property type="match status" value="1"/>
</dbReference>
<keyword evidence="2" id="KW-0418">Kinase</keyword>
<accession>A0A0U0YUB0</accession>
<dbReference type="InterPro" id="IPR027417">
    <property type="entry name" value="P-loop_NTPase"/>
</dbReference>
<dbReference type="RefSeq" id="WP_005106726.1">
    <property type="nucleotide sequence ID" value="NZ_CSWP01000002.1"/>
</dbReference>
<protein>
    <submittedName>
        <fullName evidence="2">Predicted kinase</fullName>
    </submittedName>
</protein>